<evidence type="ECO:0000256" key="1">
    <source>
        <dbReference type="ARBA" id="ARBA00004328"/>
    </source>
</evidence>
<sequence length="198" mass="22570">MPNVSLTVKGGGHYNEDQWDTQVVEAGVFDDWWVHVEAWNKFLDNLRGINFSVASSRSQVADYLAALDRDLPADVDRRFAGARGTIGLPNYLPAPKFFRLDKRTIAELTRLSRLTDQPHNNRDIELNRTKRATTNPSPPAQALLETPTLRDVQPLKDSALHYQYVLIDLQSARLPVYTRKTFERELALEWIIPDAEDA</sequence>
<organismHost>
    <name type="scientific">Hordeum vulgare</name>
    <name type="common">Barley</name>
    <dbReference type="NCBI Taxonomy" id="4513"/>
</organismHost>
<dbReference type="GO" id="GO:0019028">
    <property type="term" value="C:viral capsid"/>
    <property type="evidence" value="ECO:0007669"/>
    <property type="project" value="UniProtKB-KW"/>
</dbReference>
<protein>
    <submittedName>
        <fullName evidence="4">Beta-A protein</fullName>
    </submittedName>
</protein>
<organismHost>
    <name type="scientific">Triticum aestivum</name>
    <name type="common">Wheat</name>
    <dbReference type="NCBI Taxonomy" id="4565"/>
</organismHost>
<name>A0A023VZ67_BSMV</name>
<proteinExistence type="predicted"/>
<dbReference type="InterPro" id="IPR001337">
    <property type="entry name" value="TMV-like_coat"/>
</dbReference>
<dbReference type="InterPro" id="IPR036417">
    <property type="entry name" value="TMV-like_coat_sf"/>
</dbReference>
<evidence type="ECO:0000313" key="4">
    <source>
        <dbReference type="EMBL" id="AHY22368.1"/>
    </source>
</evidence>
<evidence type="ECO:0000256" key="2">
    <source>
        <dbReference type="ARBA" id="ARBA00022561"/>
    </source>
</evidence>
<comment type="subcellular location">
    <subcellularLocation>
        <location evidence="1">Virion</location>
    </subcellularLocation>
</comment>
<accession>A0A023VZ67</accession>
<dbReference type="Pfam" id="PF00721">
    <property type="entry name" value="TMV_coat"/>
    <property type="match status" value="1"/>
</dbReference>
<evidence type="ECO:0000256" key="3">
    <source>
        <dbReference type="ARBA" id="ARBA00022844"/>
    </source>
</evidence>
<dbReference type="SUPFAM" id="SSF47195">
    <property type="entry name" value="TMV-like viral coat proteins"/>
    <property type="match status" value="1"/>
</dbReference>
<keyword evidence="2" id="KW-0167">Capsid protein</keyword>
<reference evidence="4" key="1">
    <citation type="journal article" date="2014" name="Sci. Rep.">
        <title>A complete ancient RNA genome: identification, reconstruction and evolutionary history of archaeological Barley Stripe Mosaic Virus.</title>
        <authorList>
            <person name="Smith O."/>
            <person name="Clapham A."/>
            <person name="Rose P."/>
            <person name="Liu Y."/>
            <person name="Wang J."/>
            <person name="Allaby R.G."/>
        </authorList>
    </citation>
    <scope>NUCLEOTIDE SEQUENCE</scope>
    <source>
        <strain evidence="4">Qasr Ibrim</strain>
    </source>
</reference>
<keyword evidence="3" id="KW-0946">Virion</keyword>
<dbReference type="Gene3D" id="1.20.120.70">
    <property type="entry name" value="Tobacco mosaic virus-like, coat protein"/>
    <property type="match status" value="1"/>
</dbReference>
<organism evidence="4">
    <name type="scientific">Barley stripe mosaic virus</name>
    <name type="common">BSMV</name>
    <dbReference type="NCBI Taxonomy" id="12327"/>
    <lineage>
        <taxon>Viruses</taxon>
        <taxon>Riboviria</taxon>
        <taxon>Orthornavirae</taxon>
        <taxon>Kitrinoviricota</taxon>
        <taxon>Alsuviricetes</taxon>
        <taxon>Martellivirales</taxon>
        <taxon>Virgaviridae</taxon>
        <taxon>Hordeivirus</taxon>
        <taxon>Hordeivirus hordei</taxon>
    </lineage>
</organism>
<dbReference type="EMBL" id="KJ433978">
    <property type="protein sequence ID" value="AHY22368.1"/>
    <property type="molecule type" value="Genomic_RNA"/>
</dbReference>
<dbReference type="GO" id="GO:0005198">
    <property type="term" value="F:structural molecule activity"/>
    <property type="evidence" value="ECO:0007669"/>
    <property type="project" value="InterPro"/>
</dbReference>